<proteinExistence type="predicted"/>
<dbReference type="GO" id="GO:0003824">
    <property type="term" value="F:catalytic activity"/>
    <property type="evidence" value="ECO:0007669"/>
    <property type="project" value="InterPro"/>
</dbReference>
<dbReference type="HOGENOM" id="CLU_009600_7_2_11"/>
<evidence type="ECO:0000313" key="2">
    <source>
        <dbReference type="EMBL" id="ERK69330.1"/>
    </source>
</evidence>
<evidence type="ECO:0000313" key="3">
    <source>
        <dbReference type="Proteomes" id="UP000016605"/>
    </source>
</evidence>
<sequence length="171" mass="17767">MTMTDLTRLSAAALADLLSTGEVSSVEATRAHLERIEAVDTDVHAYLHVAGEKALRTAAEIDGRRAAGDALGPLAGVPVAIKDVLATNDMPSTSGSKILEGWLPPYDATVVRKLREADLVPLGKTNMDEFAMGSSTEHSAYGPTRNPWDLERIPGGSGGGSAAAVAAFEAP</sequence>
<evidence type="ECO:0000259" key="1">
    <source>
        <dbReference type="Pfam" id="PF01425"/>
    </source>
</evidence>
<organism evidence="2 3">
    <name type="scientific">Leifsonia aquatica ATCC 14665</name>
    <dbReference type="NCBI Taxonomy" id="1358026"/>
    <lineage>
        <taxon>Bacteria</taxon>
        <taxon>Bacillati</taxon>
        <taxon>Actinomycetota</taxon>
        <taxon>Actinomycetes</taxon>
        <taxon>Micrococcales</taxon>
        <taxon>Microbacteriaceae</taxon>
        <taxon>Leifsonia</taxon>
    </lineage>
</organism>
<dbReference type="InterPro" id="IPR000120">
    <property type="entry name" value="Amidase"/>
</dbReference>
<dbReference type="InterPro" id="IPR023631">
    <property type="entry name" value="Amidase_dom"/>
</dbReference>
<dbReference type="PANTHER" id="PTHR11895:SF151">
    <property type="entry name" value="GLUTAMYL-TRNA(GLN) AMIDOTRANSFERASE SUBUNIT A"/>
    <property type="match status" value="1"/>
</dbReference>
<dbReference type="Gene3D" id="3.90.1300.10">
    <property type="entry name" value="Amidase signature (AS) domain"/>
    <property type="match status" value="1"/>
</dbReference>
<dbReference type="Proteomes" id="UP000016605">
    <property type="component" value="Unassembled WGS sequence"/>
</dbReference>
<dbReference type="Pfam" id="PF01425">
    <property type="entry name" value="Amidase"/>
    <property type="match status" value="1"/>
</dbReference>
<accession>U2R231</accession>
<name>U2R231_LEIAQ</name>
<gene>
    <name evidence="2" type="ORF">N136_04351</name>
</gene>
<dbReference type="SUPFAM" id="SSF75304">
    <property type="entry name" value="Amidase signature (AS) enzymes"/>
    <property type="match status" value="1"/>
</dbReference>
<feature type="domain" description="Amidase" evidence="1">
    <location>
        <begin position="27"/>
        <end position="170"/>
    </location>
</feature>
<protein>
    <submittedName>
        <fullName evidence="2">Amidase</fullName>
    </submittedName>
</protein>
<comment type="caution">
    <text evidence="2">The sequence shown here is derived from an EMBL/GenBank/DDBJ whole genome shotgun (WGS) entry which is preliminary data.</text>
</comment>
<feature type="non-terminal residue" evidence="2">
    <location>
        <position position="171"/>
    </location>
</feature>
<dbReference type="PANTHER" id="PTHR11895">
    <property type="entry name" value="TRANSAMIDASE"/>
    <property type="match status" value="1"/>
</dbReference>
<dbReference type="InterPro" id="IPR036928">
    <property type="entry name" value="AS_sf"/>
</dbReference>
<dbReference type="EMBL" id="AWVQ01000742">
    <property type="protein sequence ID" value="ERK69330.1"/>
    <property type="molecule type" value="Genomic_DNA"/>
</dbReference>
<reference evidence="2 3" key="1">
    <citation type="submission" date="2013-08" db="EMBL/GenBank/DDBJ databases">
        <authorList>
            <person name="Weinstock G."/>
            <person name="Sodergren E."/>
            <person name="Wylie T."/>
            <person name="Fulton L."/>
            <person name="Fulton R."/>
            <person name="Fronick C."/>
            <person name="O'Laughlin M."/>
            <person name="Godfrey J."/>
            <person name="Miner T."/>
            <person name="Herter B."/>
            <person name="Appelbaum E."/>
            <person name="Cordes M."/>
            <person name="Lek S."/>
            <person name="Wollam A."/>
            <person name="Pepin K.H."/>
            <person name="Palsikar V.B."/>
            <person name="Mitreva M."/>
            <person name="Wilson R.K."/>
        </authorList>
    </citation>
    <scope>NUCLEOTIDE SEQUENCE [LARGE SCALE GENOMIC DNA]</scope>
    <source>
        <strain evidence="2 3">ATCC 14665</strain>
    </source>
</reference>
<dbReference type="AlphaFoldDB" id="U2R231"/>